<reference evidence="2" key="1">
    <citation type="submission" date="2019-08" db="EMBL/GenBank/DDBJ databases">
        <title>The improved chromosome-level genome for the pearl oyster Pinctada fucata martensii using PacBio sequencing and Hi-C.</title>
        <authorList>
            <person name="Zheng Z."/>
        </authorList>
    </citation>
    <scope>NUCLEOTIDE SEQUENCE</scope>
    <source>
        <strain evidence="2">ZZ-2019</strain>
        <tissue evidence="2">Adductor muscle</tissue>
    </source>
</reference>
<sequence>MNRKSVRVLLLVCLLVSVAIYIKNSHGISGIRRISNSTTSKVISRETGVTPGLHNQSFDGAKILPLLTLFTTWKNTKEKAIVIRNTIQNWRTFHPNISTVVFSNSVKRLHRYARKHGWKIWKSKTVTEDKIPLFRDMFIQAMKQQSSVFYGYANSDILFTPSLMKTLQKIDSFKQNNTSPILVVGQRIDFSVVNISFPNNFSYIVKKGLHNGKLNEPDAIDYFIISKDFPLKDFPDVVVGRIAYDNYVIMHARAHRVAVIDATKTIPAIHQTTRAGNMEGHMQRNKLYNKELLNKEFDITNYLGGLTTCANYESVRNSSTNGINLIRRKSKPGYCVKMFESW</sequence>
<keyword evidence="3" id="KW-1185">Reference proteome</keyword>
<feature type="chain" id="PRO_5041695108" evidence="1">
    <location>
        <begin position="28"/>
        <end position="342"/>
    </location>
</feature>
<name>A0AA88YME5_PINIB</name>
<comment type="caution">
    <text evidence="2">The sequence shown here is derived from an EMBL/GenBank/DDBJ whole genome shotgun (WGS) entry which is preliminary data.</text>
</comment>
<accession>A0AA88YME5</accession>
<protein>
    <submittedName>
        <fullName evidence="2">Uncharacterized protein</fullName>
    </submittedName>
</protein>
<dbReference type="AlphaFoldDB" id="A0AA88YME5"/>
<dbReference type="EMBL" id="VSWD01000001">
    <property type="protein sequence ID" value="KAK3108616.1"/>
    <property type="molecule type" value="Genomic_DNA"/>
</dbReference>
<organism evidence="2 3">
    <name type="scientific">Pinctada imbricata</name>
    <name type="common">Atlantic pearl-oyster</name>
    <name type="synonym">Pinctada martensii</name>
    <dbReference type="NCBI Taxonomy" id="66713"/>
    <lineage>
        <taxon>Eukaryota</taxon>
        <taxon>Metazoa</taxon>
        <taxon>Spiralia</taxon>
        <taxon>Lophotrochozoa</taxon>
        <taxon>Mollusca</taxon>
        <taxon>Bivalvia</taxon>
        <taxon>Autobranchia</taxon>
        <taxon>Pteriomorphia</taxon>
        <taxon>Pterioida</taxon>
        <taxon>Pterioidea</taxon>
        <taxon>Pteriidae</taxon>
        <taxon>Pinctada</taxon>
    </lineage>
</organism>
<evidence type="ECO:0000256" key="1">
    <source>
        <dbReference type="SAM" id="SignalP"/>
    </source>
</evidence>
<gene>
    <name evidence="2" type="ORF">FSP39_011922</name>
</gene>
<evidence type="ECO:0000313" key="2">
    <source>
        <dbReference type="EMBL" id="KAK3108616.1"/>
    </source>
</evidence>
<dbReference type="Proteomes" id="UP001186944">
    <property type="component" value="Unassembled WGS sequence"/>
</dbReference>
<proteinExistence type="predicted"/>
<feature type="signal peptide" evidence="1">
    <location>
        <begin position="1"/>
        <end position="27"/>
    </location>
</feature>
<evidence type="ECO:0000313" key="3">
    <source>
        <dbReference type="Proteomes" id="UP001186944"/>
    </source>
</evidence>
<keyword evidence="1" id="KW-0732">Signal</keyword>